<organism evidence="3 4">
    <name type="scientific">Oceanococcus atlanticus</name>
    <dbReference type="NCBI Taxonomy" id="1317117"/>
    <lineage>
        <taxon>Bacteria</taxon>
        <taxon>Pseudomonadati</taxon>
        <taxon>Pseudomonadota</taxon>
        <taxon>Gammaproteobacteria</taxon>
        <taxon>Chromatiales</taxon>
        <taxon>Oceanococcaceae</taxon>
        <taxon>Oceanococcus</taxon>
    </lineage>
</organism>
<name>A0A1Y1SH67_9GAMM</name>
<evidence type="ECO:0000313" key="3">
    <source>
        <dbReference type="EMBL" id="ORE88928.1"/>
    </source>
</evidence>
<dbReference type="AlphaFoldDB" id="A0A1Y1SH67"/>
<dbReference type="PANTHER" id="PTHR10579:SF43">
    <property type="entry name" value="ZINC FINGER (C3HC4-TYPE RING FINGER) FAMILY PROTEIN"/>
    <property type="match status" value="1"/>
</dbReference>
<proteinExistence type="predicted"/>
<reference evidence="3 4" key="1">
    <citation type="submission" date="2013-04" db="EMBL/GenBank/DDBJ databases">
        <title>Oceanococcus atlanticus 22II-S10r2 Genome Sequencing.</title>
        <authorList>
            <person name="Lai Q."/>
            <person name="Li G."/>
            <person name="Shao Z."/>
        </authorList>
    </citation>
    <scope>NUCLEOTIDE SEQUENCE [LARGE SCALE GENOMIC DNA]</scope>
    <source>
        <strain evidence="3 4">22II-S10r2</strain>
    </source>
</reference>
<dbReference type="STRING" id="1317117.ATO7_03595"/>
<dbReference type="InterPro" id="IPR036465">
    <property type="entry name" value="vWFA_dom_sf"/>
</dbReference>
<dbReference type="RefSeq" id="WP_083559604.1">
    <property type="nucleotide sequence ID" value="NZ_AQQV01000001.1"/>
</dbReference>
<dbReference type="Pfam" id="PF12450">
    <property type="entry name" value="vWF_A"/>
    <property type="match status" value="1"/>
</dbReference>
<dbReference type="PROSITE" id="PS50234">
    <property type="entry name" value="VWFA"/>
    <property type="match status" value="1"/>
</dbReference>
<evidence type="ECO:0000313" key="4">
    <source>
        <dbReference type="Proteomes" id="UP000192342"/>
    </source>
</evidence>
<keyword evidence="1" id="KW-0732">Signal</keyword>
<dbReference type="EMBL" id="AQQV01000001">
    <property type="protein sequence ID" value="ORE88928.1"/>
    <property type="molecule type" value="Genomic_DNA"/>
</dbReference>
<keyword evidence="4" id="KW-1185">Reference proteome</keyword>
<dbReference type="Pfam" id="PF12034">
    <property type="entry name" value="YfbK_C"/>
    <property type="match status" value="1"/>
</dbReference>
<dbReference type="Pfam" id="PF00092">
    <property type="entry name" value="VWA"/>
    <property type="match status" value="1"/>
</dbReference>
<dbReference type="Proteomes" id="UP000192342">
    <property type="component" value="Unassembled WGS sequence"/>
</dbReference>
<dbReference type="Gene3D" id="3.40.50.410">
    <property type="entry name" value="von Willebrand factor, type A domain"/>
    <property type="match status" value="1"/>
</dbReference>
<dbReference type="InterPro" id="IPR002035">
    <property type="entry name" value="VWF_A"/>
</dbReference>
<accession>A0A1Y1SH67</accession>
<dbReference type="SMART" id="SM00327">
    <property type="entry name" value="VWA"/>
    <property type="match status" value="1"/>
</dbReference>
<dbReference type="SUPFAM" id="SSF53300">
    <property type="entry name" value="vWA-like"/>
    <property type="match status" value="1"/>
</dbReference>
<dbReference type="OrthoDB" id="9805121at2"/>
<dbReference type="PROSITE" id="PS51257">
    <property type="entry name" value="PROKAR_LIPOPROTEIN"/>
    <property type="match status" value="1"/>
</dbReference>
<evidence type="ECO:0000259" key="2">
    <source>
        <dbReference type="PROSITE" id="PS50234"/>
    </source>
</evidence>
<feature type="signal peptide" evidence="1">
    <location>
        <begin position="1"/>
        <end position="18"/>
    </location>
</feature>
<comment type="caution">
    <text evidence="3">The sequence shown here is derived from an EMBL/GenBank/DDBJ whole genome shotgun (WGS) entry which is preliminary data.</text>
</comment>
<evidence type="ECO:0000256" key="1">
    <source>
        <dbReference type="SAM" id="SignalP"/>
    </source>
</evidence>
<sequence length="568" mass="61086">MKPNILFFLGIAALSACARSDNTSTPVPPPSSASAHELTQDAAVLPAPKPQRAERAAMAQAQAMPEARFADQAVSMGKMVGLAVPPMPAANAAGEGYAPLAENRFQQVALSPLSTFGLDVDTASYSNVRRFLSQGQLPPVDAVRIEELINYFDYPLSATASEHPLSISTESAAAPWNPAHRLVMVGVKARDLNAAERPPNRLVFLLDTSGSMSNANKLPLLKRSFQILIEQLRAQDSVAIVTYAGSAGLVLPPTSGAHKEAIYAALNRLSAGGSTAGAQGLELAYEVAAKQFVEAANNRVILATDGDFNVGQRSEGDLIRLIESRRDQGVFLSVLGFGSGNYQEAKMQQLSSHGNGTHHYIDSDREADRVFRDKLQGTLYTVAKDAKIQLEWNPQQVAEYRLIGYENRLLNAEEFVDDRKDAGDVGAGHSITVLYEVVPASGANATAAPLRYQEQRPRPAHATELGLIKLRYKPAKAERSVEMTQVIASTARAGDNLAWAAAVAELGMLLRGSEHRAQANYDDLLRRVEAQAGDDALRREFVGLVRQAKVASQSQLGLNQPGQFSPGQ</sequence>
<dbReference type="CDD" id="cd01465">
    <property type="entry name" value="vWA_subgroup"/>
    <property type="match status" value="1"/>
</dbReference>
<dbReference type="InterPro" id="IPR022156">
    <property type="entry name" value="Uncharacterised_YfbK_N"/>
</dbReference>
<protein>
    <recommendedName>
        <fullName evidence="2">VWFA domain-containing protein</fullName>
    </recommendedName>
</protein>
<feature type="chain" id="PRO_5013208759" description="VWFA domain-containing protein" evidence="1">
    <location>
        <begin position="19"/>
        <end position="568"/>
    </location>
</feature>
<gene>
    <name evidence="3" type="ORF">ATO7_03595</name>
</gene>
<dbReference type="PANTHER" id="PTHR10579">
    <property type="entry name" value="CALCIUM-ACTIVATED CHLORIDE CHANNEL REGULATOR"/>
    <property type="match status" value="1"/>
</dbReference>
<dbReference type="InterPro" id="IPR021908">
    <property type="entry name" value="YfbK_C"/>
</dbReference>
<feature type="domain" description="VWFA" evidence="2">
    <location>
        <begin position="201"/>
        <end position="379"/>
    </location>
</feature>
<dbReference type="InterPro" id="IPR051266">
    <property type="entry name" value="CLCR"/>
</dbReference>